<proteinExistence type="predicted"/>
<dbReference type="AlphaFoldDB" id="A0A0H5RBD8"/>
<organism evidence="1">
    <name type="scientific">Spongospora subterranea</name>
    <dbReference type="NCBI Taxonomy" id="70186"/>
    <lineage>
        <taxon>Eukaryota</taxon>
        <taxon>Sar</taxon>
        <taxon>Rhizaria</taxon>
        <taxon>Endomyxa</taxon>
        <taxon>Phytomyxea</taxon>
        <taxon>Plasmodiophorida</taxon>
        <taxon>Plasmodiophoridae</taxon>
        <taxon>Spongospora</taxon>
    </lineage>
</organism>
<protein>
    <recommendedName>
        <fullName evidence="2">DNA-directed RNA polymerase III subunit RPC5</fullName>
    </recommendedName>
</protein>
<dbReference type="GO" id="GO:0042797">
    <property type="term" value="P:tRNA transcription by RNA polymerase III"/>
    <property type="evidence" value="ECO:0007669"/>
    <property type="project" value="TreeGrafter"/>
</dbReference>
<name>A0A0H5RBD8_9EUKA</name>
<evidence type="ECO:0008006" key="2">
    <source>
        <dbReference type="Google" id="ProtNLM"/>
    </source>
</evidence>
<evidence type="ECO:0000313" key="1">
    <source>
        <dbReference type="EMBL" id="CRZ10932.1"/>
    </source>
</evidence>
<dbReference type="InterPro" id="IPR006886">
    <property type="entry name" value="RNA_pol_III_Rpc5"/>
</dbReference>
<dbReference type="GO" id="GO:0005666">
    <property type="term" value="C:RNA polymerase III complex"/>
    <property type="evidence" value="ECO:0007669"/>
    <property type="project" value="TreeGrafter"/>
</dbReference>
<dbReference type="Pfam" id="PF04801">
    <property type="entry name" value="RPC5"/>
    <property type="match status" value="1"/>
</dbReference>
<accession>A0A0H5RBD8</accession>
<dbReference type="PANTHER" id="PTHR12069">
    <property type="entry name" value="DNA-DIRECTED RNA POLYMERASES III 80 KDA POLYPEPTIDE RNA POLYMERASE III SUBUNIT 5"/>
    <property type="match status" value="1"/>
</dbReference>
<sequence>MEVNHDDDDDEILAEIPVYYNSSLNQKLDLLNFPLRTTENPYDGPDLGVLTKLQVKPVQKALLLEYVKEPRKFDDDTNMNDDDDETTSFLLSSQCISPKSEYTIGCMVDGHLQLLPLSTIFAMRPDFTAVDSAATAAKSARLDDATANKQGGAVTAAPKEVLLRAAQAKSSGGDSSDVKKTYQMIKQVRDAEKWITYRVEQAESESSIAERTALFSSAPQHNRIPMDLGFMPYISRLCSERGQKNSLAESDESVQSRAVKLLKNAGVLQFEELCDLLALRGESSRTELLKVLSSRAQLVQNCWVPKSSLLFSGRAAVARDALLQLFSRDLRIKFSTFTEIAKLDLEMSRQIIQSVAIFDLTQREWVFKRSYDETFGAAHPGVVADQKSVLRRLDLQAGRKPESKEVKVLKVEKMPAVAKDVPAQVVGKDAPAPGVVKDGSPAVVAKDEGASAPVIVSALRRGAVDQIDQSLLRDFIHSVFESEGVVTAAKLVKIVRERSNLPNCSNIGLEVIHPLLDSIACPFNSAFCRSSIDGPDNLELNLFRAAAIEMFNAAPLDAFKKADIKKELFRRTGKELPDKIYMKLAKELAIATRSSWTAKTGH</sequence>
<dbReference type="PANTHER" id="PTHR12069:SF0">
    <property type="entry name" value="DNA-DIRECTED RNA POLYMERASE III SUBUNIT RPC5"/>
    <property type="match status" value="1"/>
</dbReference>
<reference evidence="1" key="1">
    <citation type="submission" date="2015-04" db="EMBL/GenBank/DDBJ databases">
        <title>The genome sequence of the plant pathogenic Rhizarian Plasmodiophora brassicae reveals insights in its biotrophic life cycle and the origin of chitin synthesis.</title>
        <authorList>
            <person name="Schwelm A."/>
            <person name="Fogelqvist J."/>
            <person name="Knaust A."/>
            <person name="Julke S."/>
            <person name="Lilja T."/>
            <person name="Dhandapani V."/>
            <person name="Bonilla-Rosso G."/>
            <person name="Karlsson M."/>
            <person name="Shevchenko A."/>
            <person name="Choi S.R."/>
            <person name="Kim H.G."/>
            <person name="Park J.Y."/>
            <person name="Lim Y.P."/>
            <person name="Ludwig-Muller J."/>
            <person name="Dixelius C."/>
        </authorList>
    </citation>
    <scope>NUCLEOTIDE SEQUENCE</scope>
    <source>
        <tissue evidence="1">Potato root galls</tissue>
    </source>
</reference>
<dbReference type="EMBL" id="HACM01010490">
    <property type="protein sequence ID" value="CRZ10932.1"/>
    <property type="molecule type" value="Transcribed_RNA"/>
</dbReference>